<sequence length="149" mass="16796">MKELYLLLLFIVEAVATLPEYHGERRFWTVVDSNGRTKVALHVLNEQVNLIFPKDKTIAQLLLDMKLLSPSGNDQCQDATNTMGFTLLFDDQNHIRGEIKMALTGVGQKVTMFLYEKCGVTEVPHDYTAGMIEGAEFPLENPSRTCFKA</sequence>
<evidence type="ECO:0000313" key="2">
    <source>
        <dbReference type="WBParaSite" id="PS1159_v2.g1444.t1"/>
    </source>
</evidence>
<organism evidence="1 2">
    <name type="scientific">Panagrolaimus sp. PS1159</name>
    <dbReference type="NCBI Taxonomy" id="55785"/>
    <lineage>
        <taxon>Eukaryota</taxon>
        <taxon>Metazoa</taxon>
        <taxon>Ecdysozoa</taxon>
        <taxon>Nematoda</taxon>
        <taxon>Chromadorea</taxon>
        <taxon>Rhabditida</taxon>
        <taxon>Tylenchina</taxon>
        <taxon>Panagrolaimomorpha</taxon>
        <taxon>Panagrolaimoidea</taxon>
        <taxon>Panagrolaimidae</taxon>
        <taxon>Panagrolaimus</taxon>
    </lineage>
</organism>
<dbReference type="Proteomes" id="UP000887580">
    <property type="component" value="Unplaced"/>
</dbReference>
<proteinExistence type="predicted"/>
<reference evidence="2" key="1">
    <citation type="submission" date="2022-11" db="UniProtKB">
        <authorList>
            <consortium name="WormBaseParasite"/>
        </authorList>
    </citation>
    <scope>IDENTIFICATION</scope>
</reference>
<accession>A0AC35F958</accession>
<name>A0AC35F958_9BILA</name>
<protein>
    <submittedName>
        <fullName evidence="2">Uncharacterized protein</fullName>
    </submittedName>
</protein>
<evidence type="ECO:0000313" key="1">
    <source>
        <dbReference type="Proteomes" id="UP000887580"/>
    </source>
</evidence>
<dbReference type="WBParaSite" id="PS1159_v2.g1444.t1">
    <property type="protein sequence ID" value="PS1159_v2.g1444.t1"/>
    <property type="gene ID" value="PS1159_v2.g1444"/>
</dbReference>